<evidence type="ECO:0000256" key="1">
    <source>
        <dbReference type="ARBA" id="ARBA00000548"/>
    </source>
</evidence>
<dbReference type="InterPro" id="IPR006047">
    <property type="entry name" value="GH13_cat_dom"/>
</dbReference>
<dbReference type="Pfam" id="PF02806">
    <property type="entry name" value="Alpha-amylase_C"/>
    <property type="match status" value="1"/>
</dbReference>
<accession>A0A0R3PYU3</accession>
<evidence type="ECO:0000313" key="8">
    <source>
        <dbReference type="EMBL" id="VDM63219.1"/>
    </source>
</evidence>
<sequence length="533" mass="60360">MPRLRESRSWELLKEYIFRNILLRYDKTQTLANRQTMVHLFEWKWTDIAAECENFLQYYEYGAVQISPPNEHIVFAQNNDVPWWVRYQPVNYKLESRSGNEAHFKDMVDRCNKVGLRNITKKTTTDTMLFFSSFPFSVHSSLITSFITTYSKTKIIVFSSSDCFAPVTYKNPDQYKLAVSFMLAWPYGYQRVMSNYNFTQHNQGPPNLGAVHGYATTSPSFKSHDQTCNQTSGWVCKHRWPTIREMAKFRSAGQGTVAAEIRKPVVTDSQRITFARLKRGFFALNGSKEVWRKIFSTMMPPGDYCDQYAGNLVKGKCTDETITVDGDGALSISLTFFFLTQRIPKIFANNTLVFIKKDTYQGQNLFIRGGTSHANHNVCSTGLYQQGSDKCAIPIIHNTTVPFVYAGYLSWSQNDQFLDFEGAEKQQGTHNGEVALGTPLVYTSNKSTDVEYQPYNKYGSGYWMVQLLVDCSKTDQGSFELKGYTVPDVGWEQNTSQQACSGGVGGSAPYQSAKCGAVNVFNWGAGDCIIDFA</sequence>
<dbReference type="OMA" id="WARTVIM"/>
<protein>
    <recommendedName>
        <fullName evidence="4">alpha-amylase</fullName>
        <ecNumber evidence="4">3.2.1.1</ecNumber>
    </recommendedName>
</protein>
<gene>
    <name evidence="8" type="ORF">ACOC_LOCUS11634</name>
</gene>
<dbReference type="SUPFAM" id="SSF51011">
    <property type="entry name" value="Glycosyl hydrolase domain"/>
    <property type="match status" value="1"/>
</dbReference>
<evidence type="ECO:0000256" key="4">
    <source>
        <dbReference type="ARBA" id="ARBA00012595"/>
    </source>
</evidence>
<dbReference type="SMART" id="SM00632">
    <property type="entry name" value="Aamy_C"/>
    <property type="match status" value="1"/>
</dbReference>
<dbReference type="SUPFAM" id="SSF51445">
    <property type="entry name" value="(Trans)glycosidases"/>
    <property type="match status" value="2"/>
</dbReference>
<dbReference type="Proteomes" id="UP000267027">
    <property type="component" value="Unassembled WGS sequence"/>
</dbReference>
<dbReference type="Gene3D" id="3.20.20.80">
    <property type="entry name" value="Glycosidases"/>
    <property type="match status" value="2"/>
</dbReference>
<reference evidence="8 9" key="2">
    <citation type="submission" date="2018-11" db="EMBL/GenBank/DDBJ databases">
        <authorList>
            <consortium name="Pathogen Informatics"/>
        </authorList>
    </citation>
    <scope>NUCLEOTIDE SEQUENCE [LARGE SCALE GENOMIC DNA]</scope>
    <source>
        <strain evidence="8 9">Costa Rica</strain>
    </source>
</reference>
<dbReference type="InterPro" id="IPR013780">
    <property type="entry name" value="Glyco_hydro_b"/>
</dbReference>
<dbReference type="GO" id="GO:0005975">
    <property type="term" value="P:carbohydrate metabolic process"/>
    <property type="evidence" value="ECO:0007669"/>
    <property type="project" value="InterPro"/>
</dbReference>
<dbReference type="PANTHER" id="PTHR43447">
    <property type="entry name" value="ALPHA-AMYLASE"/>
    <property type="match status" value="1"/>
</dbReference>
<proteinExistence type="inferred from homology"/>
<dbReference type="InterPro" id="IPR006048">
    <property type="entry name" value="A-amylase/branching_C"/>
</dbReference>
<evidence type="ECO:0000256" key="3">
    <source>
        <dbReference type="ARBA" id="ARBA00008061"/>
    </source>
</evidence>
<evidence type="ECO:0000256" key="2">
    <source>
        <dbReference type="ARBA" id="ARBA00001913"/>
    </source>
</evidence>
<evidence type="ECO:0000313" key="9">
    <source>
        <dbReference type="Proteomes" id="UP000267027"/>
    </source>
</evidence>
<evidence type="ECO:0000259" key="6">
    <source>
        <dbReference type="SMART" id="SM00632"/>
    </source>
</evidence>
<name>A0A0R3PYU3_ANGCS</name>
<comment type="similarity">
    <text evidence="3">Belongs to the glycosyl hydrolase 13 family.</text>
</comment>
<dbReference type="AlphaFoldDB" id="A0A0R3PYU3"/>
<dbReference type="GO" id="GO:0046872">
    <property type="term" value="F:metal ion binding"/>
    <property type="evidence" value="ECO:0007669"/>
    <property type="project" value="UniProtKB-KW"/>
</dbReference>
<dbReference type="GO" id="GO:0004556">
    <property type="term" value="F:alpha-amylase activity"/>
    <property type="evidence" value="ECO:0007669"/>
    <property type="project" value="UniProtKB-EC"/>
</dbReference>
<comment type="cofactor">
    <cofactor evidence="2">
        <name>Ca(2+)</name>
        <dbReference type="ChEBI" id="CHEBI:29108"/>
    </cofactor>
</comment>
<organism evidence="10">
    <name type="scientific">Angiostrongylus costaricensis</name>
    <name type="common">Nematode worm</name>
    <dbReference type="NCBI Taxonomy" id="334426"/>
    <lineage>
        <taxon>Eukaryota</taxon>
        <taxon>Metazoa</taxon>
        <taxon>Ecdysozoa</taxon>
        <taxon>Nematoda</taxon>
        <taxon>Chromadorea</taxon>
        <taxon>Rhabditida</taxon>
        <taxon>Rhabditina</taxon>
        <taxon>Rhabditomorpha</taxon>
        <taxon>Strongyloidea</taxon>
        <taxon>Metastrongylidae</taxon>
        <taxon>Angiostrongylus</taxon>
    </lineage>
</organism>
<keyword evidence="9" id="KW-1185">Reference proteome</keyword>
<dbReference type="WBParaSite" id="ACOC_0001163301-mRNA-1">
    <property type="protein sequence ID" value="ACOC_0001163301-mRNA-1"/>
    <property type="gene ID" value="ACOC_0001163301"/>
</dbReference>
<dbReference type="Gene3D" id="2.60.40.1180">
    <property type="entry name" value="Golgi alpha-mannosidase II"/>
    <property type="match status" value="1"/>
</dbReference>
<dbReference type="EC" id="3.2.1.1" evidence="4"/>
<dbReference type="InterPro" id="IPR017853">
    <property type="entry name" value="GH"/>
</dbReference>
<evidence type="ECO:0000256" key="5">
    <source>
        <dbReference type="ARBA" id="ARBA00022723"/>
    </source>
</evidence>
<dbReference type="SMART" id="SM00642">
    <property type="entry name" value="Aamy"/>
    <property type="match status" value="1"/>
</dbReference>
<dbReference type="InterPro" id="IPR031319">
    <property type="entry name" value="A-amylase_C"/>
</dbReference>
<reference evidence="10" key="1">
    <citation type="submission" date="2017-02" db="UniProtKB">
        <authorList>
            <consortium name="WormBaseParasite"/>
        </authorList>
    </citation>
    <scope>IDENTIFICATION</scope>
</reference>
<evidence type="ECO:0000313" key="10">
    <source>
        <dbReference type="WBParaSite" id="ACOC_0001163301-mRNA-1"/>
    </source>
</evidence>
<dbReference type="STRING" id="334426.A0A0R3PYU3"/>
<feature type="domain" description="Alpha-amylase C-terminal" evidence="6">
    <location>
        <begin position="262"/>
        <end position="351"/>
    </location>
</feature>
<dbReference type="EMBL" id="UYYA01004744">
    <property type="protein sequence ID" value="VDM63219.1"/>
    <property type="molecule type" value="Genomic_DNA"/>
</dbReference>
<dbReference type="OrthoDB" id="550577at2759"/>
<feature type="domain" description="Glycosyl hydrolase family 13 catalytic" evidence="7">
    <location>
        <begin position="35"/>
        <end position="250"/>
    </location>
</feature>
<keyword evidence="5" id="KW-0479">Metal-binding</keyword>
<evidence type="ECO:0000259" key="7">
    <source>
        <dbReference type="SMART" id="SM00642"/>
    </source>
</evidence>
<comment type="catalytic activity">
    <reaction evidence="1">
        <text>Endohydrolysis of (1-&gt;4)-alpha-D-glucosidic linkages in polysaccharides containing three or more (1-&gt;4)-alpha-linked D-glucose units.</text>
        <dbReference type="EC" id="3.2.1.1"/>
    </reaction>
</comment>